<dbReference type="EMBL" id="JBEAFC010000003">
    <property type="protein sequence ID" value="KAL1562302.1"/>
    <property type="molecule type" value="Genomic_DNA"/>
</dbReference>
<accession>A0ABD1I1P3</accession>
<evidence type="ECO:0000256" key="1">
    <source>
        <dbReference type="SAM" id="MobiDB-lite"/>
    </source>
</evidence>
<dbReference type="PANTHER" id="PTHR21551">
    <property type="entry name" value="TOPOISOMERASE II-ASSOCIATED PROTEIN PAT1"/>
    <property type="match status" value="1"/>
</dbReference>
<feature type="region of interest" description="Disordered" evidence="1">
    <location>
        <begin position="213"/>
        <end position="233"/>
    </location>
</feature>
<evidence type="ECO:0000313" key="3">
    <source>
        <dbReference type="Proteomes" id="UP001567538"/>
    </source>
</evidence>
<dbReference type="InterPro" id="IPR039900">
    <property type="entry name" value="Pat1-like"/>
</dbReference>
<proteinExistence type="predicted"/>
<dbReference type="Proteomes" id="UP001567538">
    <property type="component" value="Unassembled WGS sequence"/>
</dbReference>
<organism evidence="2 3">
    <name type="scientific">Salvia divinorum</name>
    <name type="common">Maria pastora</name>
    <name type="synonym">Diviner's sage</name>
    <dbReference type="NCBI Taxonomy" id="28513"/>
    <lineage>
        <taxon>Eukaryota</taxon>
        <taxon>Viridiplantae</taxon>
        <taxon>Streptophyta</taxon>
        <taxon>Embryophyta</taxon>
        <taxon>Tracheophyta</taxon>
        <taxon>Spermatophyta</taxon>
        <taxon>Magnoliopsida</taxon>
        <taxon>eudicotyledons</taxon>
        <taxon>Gunneridae</taxon>
        <taxon>Pentapetalae</taxon>
        <taxon>asterids</taxon>
        <taxon>lamiids</taxon>
        <taxon>Lamiales</taxon>
        <taxon>Lamiaceae</taxon>
        <taxon>Nepetoideae</taxon>
        <taxon>Mentheae</taxon>
        <taxon>Salviinae</taxon>
        <taxon>Salvia</taxon>
        <taxon>Salvia subgen. Calosphace</taxon>
    </lineage>
</organism>
<comment type="caution">
    <text evidence="2">The sequence shown here is derived from an EMBL/GenBank/DDBJ whole genome shotgun (WGS) entry which is preliminary data.</text>
</comment>
<reference evidence="2 3" key="1">
    <citation type="submission" date="2024-06" db="EMBL/GenBank/DDBJ databases">
        <title>A chromosome level genome sequence of Diviner's sage (Salvia divinorum).</title>
        <authorList>
            <person name="Ford S.A."/>
            <person name="Ro D.-K."/>
            <person name="Ness R.W."/>
            <person name="Phillips M.A."/>
        </authorList>
    </citation>
    <scope>NUCLEOTIDE SEQUENCE [LARGE SCALE GENOMIC DNA]</scope>
    <source>
        <strain evidence="2">SAF-2024a</strain>
        <tissue evidence="2">Leaf</tissue>
    </source>
</reference>
<protein>
    <submittedName>
        <fullName evidence="2">Protein PAT1 1-like</fullName>
    </submittedName>
</protein>
<dbReference type="AlphaFoldDB" id="A0ABD1I1P3"/>
<keyword evidence="3" id="KW-1185">Reference proteome</keyword>
<dbReference type="PANTHER" id="PTHR21551:SF24">
    <property type="entry name" value="PROTEIN PAT1 HOMOLOG 2"/>
    <property type="match status" value="1"/>
</dbReference>
<name>A0ABD1I1P3_SALDI</name>
<sequence length="233" mass="24888">MSQEDDIVFLRIVSVGKGRKLISRFLHLLLPGSELARIVCMDIFRHLRFLFGGLPADAKAADTINNLAETISICIGGMDLNSLGTCSSEQPPLRPIGSPSGDGASVILKSVLERATNLLRDPLPASNLSMPNCALWQASFDAFFGLLMKYCAGKYDSITQSLISQDKEKIGSVAARAVSVEMLVEILRASIPHTNESQKKLLLNLAQRSMPVTGFGSQGGGSGGQVNPESVKG</sequence>
<gene>
    <name evidence="2" type="ORF">AAHA92_04893</name>
</gene>
<evidence type="ECO:0000313" key="2">
    <source>
        <dbReference type="EMBL" id="KAL1562302.1"/>
    </source>
</evidence>